<evidence type="ECO:0000313" key="1">
    <source>
        <dbReference type="EMBL" id="PWK55145.1"/>
    </source>
</evidence>
<organism evidence="1 2">
    <name type="scientific">Silicimonas algicola</name>
    <dbReference type="NCBI Taxonomy" id="1826607"/>
    <lineage>
        <taxon>Bacteria</taxon>
        <taxon>Pseudomonadati</taxon>
        <taxon>Pseudomonadota</taxon>
        <taxon>Alphaproteobacteria</taxon>
        <taxon>Rhodobacterales</taxon>
        <taxon>Paracoccaceae</taxon>
    </lineage>
</organism>
<proteinExistence type="predicted"/>
<dbReference type="RefSeq" id="WP_109760154.1">
    <property type="nucleotide sequence ID" value="NZ_QGGV01000008.1"/>
</dbReference>
<reference evidence="1 2" key="1">
    <citation type="submission" date="2018-05" db="EMBL/GenBank/DDBJ databases">
        <title>Genomic Encyclopedia of Type Strains, Phase IV (KMG-IV): sequencing the most valuable type-strain genomes for metagenomic binning, comparative biology and taxonomic classification.</title>
        <authorList>
            <person name="Goeker M."/>
        </authorList>
    </citation>
    <scope>NUCLEOTIDE SEQUENCE [LARGE SCALE GENOMIC DNA]</scope>
    <source>
        <strain evidence="1 2">DSM 103371</strain>
    </source>
</reference>
<dbReference type="AlphaFoldDB" id="A0A316G499"/>
<dbReference type="Proteomes" id="UP000245390">
    <property type="component" value="Unassembled WGS sequence"/>
</dbReference>
<sequence>MTLMDRFSSDDWSRVLEAPMLAGFAITAADPGGLISAVQESAAIAGSLRLAAKDGGEGSLAHAVAEAYTTSEGRSAATDGLKSLVKGKRPAEASDAAVSRLGEIMALVERTVPEHAAGFRKFLIDTATKTAEASTEGGFLGFGGARISEAEHKTLDQLRSALGVSVG</sequence>
<keyword evidence="2" id="KW-1185">Reference proteome</keyword>
<comment type="caution">
    <text evidence="1">The sequence shown here is derived from an EMBL/GenBank/DDBJ whole genome shotgun (WGS) entry which is preliminary data.</text>
</comment>
<dbReference type="EMBL" id="QGGV01000008">
    <property type="protein sequence ID" value="PWK55145.1"/>
    <property type="molecule type" value="Genomic_DNA"/>
</dbReference>
<protein>
    <submittedName>
        <fullName evidence="1">Uncharacterized protein</fullName>
    </submittedName>
</protein>
<accession>A0A316G499</accession>
<gene>
    <name evidence="1" type="ORF">C8D95_10820</name>
</gene>
<name>A0A316G499_9RHOB</name>
<evidence type="ECO:0000313" key="2">
    <source>
        <dbReference type="Proteomes" id="UP000245390"/>
    </source>
</evidence>